<keyword evidence="1" id="KW-1133">Transmembrane helix</keyword>
<evidence type="ECO:0000256" key="1">
    <source>
        <dbReference type="SAM" id="Phobius"/>
    </source>
</evidence>
<dbReference type="Pfam" id="PF07331">
    <property type="entry name" value="TctB"/>
    <property type="match status" value="1"/>
</dbReference>
<sequence>MTTRLYTFAAVAFLAGLYFLWQAAQFPGSHEVSTLVGPRTWPLGVLVLMLALVAAMAVLLWAKGPGQFTGEAEAEVPDLPEGEPDAAVRRDAAPGGNWRHLVVLGLTLGYTLLMSVTGYLVATALFAAATTVVLGERRPLRIGLNTIIAVLIVSVVFDRLLNIPLP</sequence>
<feature type="transmembrane region" description="Helical" evidence="1">
    <location>
        <begin position="101"/>
        <end position="122"/>
    </location>
</feature>
<dbReference type="EMBL" id="CP123389">
    <property type="protein sequence ID" value="XCC97714.1"/>
    <property type="molecule type" value="Genomic_DNA"/>
</dbReference>
<dbReference type="AlphaFoldDB" id="A0AAU8ART2"/>
<evidence type="ECO:0000313" key="3">
    <source>
        <dbReference type="EMBL" id="XCC97714.1"/>
    </source>
</evidence>
<evidence type="ECO:0000259" key="2">
    <source>
        <dbReference type="Pfam" id="PF07331"/>
    </source>
</evidence>
<feature type="domain" description="DUF1468" evidence="2">
    <location>
        <begin position="9"/>
        <end position="166"/>
    </location>
</feature>
<geneLocation type="plasmid" evidence="3">
    <name>unnamed4</name>
</geneLocation>
<name>A0AAU8ART2_9RHOB</name>
<gene>
    <name evidence="3" type="ORF">PVT71_27845</name>
</gene>
<keyword evidence="1" id="KW-0812">Transmembrane</keyword>
<organism evidence="3">
    <name type="scientific">Alloyangia sp. H15</name>
    <dbReference type="NCBI Taxonomy" id="3029062"/>
    <lineage>
        <taxon>Bacteria</taxon>
        <taxon>Pseudomonadati</taxon>
        <taxon>Pseudomonadota</taxon>
        <taxon>Alphaproteobacteria</taxon>
        <taxon>Rhodobacterales</taxon>
        <taxon>Roseobacteraceae</taxon>
        <taxon>Alloyangia</taxon>
    </lineage>
</organism>
<dbReference type="InterPro" id="IPR009936">
    <property type="entry name" value="DUF1468"/>
</dbReference>
<reference evidence="3" key="1">
    <citation type="submission" date="2023-02" db="EMBL/GenBank/DDBJ databases">
        <title>Description and genomic characterization of Salipiger bruguierae sp. nov., isolated from the sediment of mangrove plant Bruguiera sexangula.</title>
        <authorList>
            <person name="Long M."/>
        </authorList>
    </citation>
    <scope>NUCLEOTIDE SEQUENCE</scope>
    <source>
        <strain evidence="3">H15</strain>
        <plasmid evidence="3">unnamed4</plasmid>
    </source>
</reference>
<accession>A0AAU8ART2</accession>
<feature type="transmembrane region" description="Helical" evidence="1">
    <location>
        <begin position="142"/>
        <end position="161"/>
    </location>
</feature>
<feature type="transmembrane region" description="Helical" evidence="1">
    <location>
        <begin position="41"/>
        <end position="62"/>
    </location>
</feature>
<keyword evidence="3" id="KW-0614">Plasmid</keyword>
<protein>
    <submittedName>
        <fullName evidence="3">Tripartite tricarboxylate transporter TctB family protein</fullName>
    </submittedName>
</protein>
<proteinExistence type="predicted"/>
<keyword evidence="1" id="KW-0472">Membrane</keyword>
<dbReference type="RefSeq" id="WP_353476605.1">
    <property type="nucleotide sequence ID" value="NZ_CP123389.1"/>
</dbReference>